<feature type="compositionally biased region" description="Acidic residues" evidence="1">
    <location>
        <begin position="458"/>
        <end position="468"/>
    </location>
</feature>
<comment type="caution">
    <text evidence="2">The sequence shown here is derived from an EMBL/GenBank/DDBJ whole genome shotgun (WGS) entry which is preliminary data.</text>
</comment>
<dbReference type="Proteomes" id="UP000777438">
    <property type="component" value="Unassembled WGS sequence"/>
</dbReference>
<evidence type="ECO:0000313" key="3">
    <source>
        <dbReference type="Proteomes" id="UP000777438"/>
    </source>
</evidence>
<name>A0A9P9AQJ5_9HYPO</name>
<dbReference type="AlphaFoldDB" id="A0A9P9AQJ5"/>
<evidence type="ECO:0000313" key="2">
    <source>
        <dbReference type="EMBL" id="KAH6889788.1"/>
    </source>
</evidence>
<evidence type="ECO:0000256" key="1">
    <source>
        <dbReference type="SAM" id="MobiDB-lite"/>
    </source>
</evidence>
<keyword evidence="3" id="KW-1185">Reference proteome</keyword>
<feature type="region of interest" description="Disordered" evidence="1">
    <location>
        <begin position="215"/>
        <end position="256"/>
    </location>
</feature>
<dbReference type="OrthoDB" id="4939762at2759"/>
<accession>A0A9P9AQJ5</accession>
<gene>
    <name evidence="2" type="ORF">B0T10DRAFT_571864</name>
</gene>
<protein>
    <submittedName>
        <fullName evidence="2">Uncharacterized protein</fullName>
    </submittedName>
</protein>
<proteinExistence type="predicted"/>
<dbReference type="EMBL" id="JAGPYM010000010">
    <property type="protein sequence ID" value="KAH6889788.1"/>
    <property type="molecule type" value="Genomic_DNA"/>
</dbReference>
<feature type="region of interest" description="Disordered" evidence="1">
    <location>
        <begin position="420"/>
        <end position="493"/>
    </location>
</feature>
<reference evidence="2 3" key="1">
    <citation type="journal article" date="2021" name="Nat. Commun.">
        <title>Genetic determinants of endophytism in the Arabidopsis root mycobiome.</title>
        <authorList>
            <person name="Mesny F."/>
            <person name="Miyauchi S."/>
            <person name="Thiergart T."/>
            <person name="Pickel B."/>
            <person name="Atanasova L."/>
            <person name="Karlsson M."/>
            <person name="Huettel B."/>
            <person name="Barry K.W."/>
            <person name="Haridas S."/>
            <person name="Chen C."/>
            <person name="Bauer D."/>
            <person name="Andreopoulos W."/>
            <person name="Pangilinan J."/>
            <person name="LaButti K."/>
            <person name="Riley R."/>
            <person name="Lipzen A."/>
            <person name="Clum A."/>
            <person name="Drula E."/>
            <person name="Henrissat B."/>
            <person name="Kohler A."/>
            <person name="Grigoriev I.V."/>
            <person name="Martin F.M."/>
            <person name="Hacquard S."/>
        </authorList>
    </citation>
    <scope>NUCLEOTIDE SEQUENCE [LARGE SCALE GENOMIC DNA]</scope>
    <source>
        <strain evidence="2 3">MPI-CAGE-CH-0241</strain>
    </source>
</reference>
<organism evidence="2 3">
    <name type="scientific">Thelonectria olida</name>
    <dbReference type="NCBI Taxonomy" id="1576542"/>
    <lineage>
        <taxon>Eukaryota</taxon>
        <taxon>Fungi</taxon>
        <taxon>Dikarya</taxon>
        <taxon>Ascomycota</taxon>
        <taxon>Pezizomycotina</taxon>
        <taxon>Sordariomycetes</taxon>
        <taxon>Hypocreomycetidae</taxon>
        <taxon>Hypocreales</taxon>
        <taxon>Nectriaceae</taxon>
        <taxon>Thelonectria</taxon>
    </lineage>
</organism>
<sequence>MSSGKRHASGEWNQDDDDRLLEFRHFLRNNVPIAFLRTGVYEFLLNEARTRLRWAMFWEVPVKDIAYDYDCLPTWPGIDRQVDLEQGGLHQNIQSALSKFHNGQVIIGDLVQNDLITKGNRRLGEAYEQGIRLEDIFIGAGLLPEWDIDPSGDQTIQPAEESGVIDLTGEDDKEAKAQPEYILQSNVVAQPDWYENDPLFKPRFSGVEELSLPQSFDDYASSDDDSSSTASSTIQPPSVVRDSPTGEHEFTSTVASSADSECELCRRHISFGRNGEPVYPRAPEDQYTNWVRSHLAWHAAQDDAASANVVHDTDIVTSSREHSVDLEVYVADDDSEVDDLPEVELAIDSETFEQWEITEDAVQVFLDGSQVYSDNHLVGQWEHVNWVNGLPIHRNTPVESVEDPGENGIVTEVESSVVGDYESGVGEDVEESEWEGHDDGNDETVGIQGQGPDIPMVLEEEEEEDDGYEGDRSVNTEAEPGSSISSPIVVADD</sequence>